<keyword evidence="2" id="KW-0472">Membrane</keyword>
<dbReference type="Pfam" id="PF11885">
    <property type="entry name" value="DUF3405"/>
    <property type="match status" value="1"/>
</dbReference>
<evidence type="ECO:0000256" key="1">
    <source>
        <dbReference type="SAM" id="MobiDB-lite"/>
    </source>
</evidence>
<feature type="transmembrane region" description="Helical" evidence="2">
    <location>
        <begin position="86"/>
        <end position="107"/>
    </location>
</feature>
<dbReference type="AlphaFoldDB" id="A0A6A6XK62"/>
<dbReference type="PANTHER" id="PTHR36205">
    <property type="entry name" value="CHROMOSOME 19, WHOLE GENOME SHOTGUN SEQUENCE"/>
    <property type="match status" value="1"/>
</dbReference>
<keyword evidence="2" id="KW-1133">Transmembrane helix</keyword>
<name>A0A6A6XK62_9PLEO</name>
<keyword evidence="2" id="KW-0812">Transmembrane</keyword>
<feature type="compositionally biased region" description="Polar residues" evidence="1">
    <location>
        <begin position="560"/>
        <end position="569"/>
    </location>
</feature>
<evidence type="ECO:0000313" key="4">
    <source>
        <dbReference type="Proteomes" id="UP000799757"/>
    </source>
</evidence>
<dbReference type="Proteomes" id="UP000799757">
    <property type="component" value="Unassembled WGS sequence"/>
</dbReference>
<protein>
    <submittedName>
        <fullName evidence="3">Uncharacterized protein</fullName>
    </submittedName>
</protein>
<organism evidence="3 4">
    <name type="scientific">Melanomma pulvis-pyrius CBS 109.77</name>
    <dbReference type="NCBI Taxonomy" id="1314802"/>
    <lineage>
        <taxon>Eukaryota</taxon>
        <taxon>Fungi</taxon>
        <taxon>Dikarya</taxon>
        <taxon>Ascomycota</taxon>
        <taxon>Pezizomycotina</taxon>
        <taxon>Dothideomycetes</taxon>
        <taxon>Pleosporomycetidae</taxon>
        <taxon>Pleosporales</taxon>
        <taxon>Melanommataceae</taxon>
        <taxon>Melanomma</taxon>
    </lineage>
</organism>
<proteinExistence type="predicted"/>
<feature type="region of interest" description="Disordered" evidence="1">
    <location>
        <begin position="340"/>
        <end position="365"/>
    </location>
</feature>
<feature type="region of interest" description="Disordered" evidence="1">
    <location>
        <begin position="40"/>
        <end position="71"/>
    </location>
</feature>
<feature type="compositionally biased region" description="Low complexity" evidence="1">
    <location>
        <begin position="41"/>
        <end position="56"/>
    </location>
</feature>
<dbReference type="PANTHER" id="PTHR36205:SF1">
    <property type="entry name" value="MAJOR FACILITATOR SUPERFAMILY TRANSPORTER"/>
    <property type="match status" value="1"/>
</dbReference>
<feature type="region of interest" description="Disordered" evidence="1">
    <location>
        <begin position="143"/>
        <end position="190"/>
    </location>
</feature>
<evidence type="ECO:0000256" key="2">
    <source>
        <dbReference type="SAM" id="Phobius"/>
    </source>
</evidence>
<dbReference type="EMBL" id="MU001830">
    <property type="protein sequence ID" value="KAF2796463.1"/>
    <property type="molecule type" value="Genomic_DNA"/>
</dbReference>
<accession>A0A6A6XK62</accession>
<keyword evidence="4" id="KW-1185">Reference proteome</keyword>
<feature type="region of interest" description="Disordered" evidence="1">
    <location>
        <begin position="560"/>
        <end position="584"/>
    </location>
</feature>
<feature type="compositionally biased region" description="Basic and acidic residues" evidence="1">
    <location>
        <begin position="144"/>
        <end position="158"/>
    </location>
</feature>
<reference evidence="3" key="1">
    <citation type="journal article" date="2020" name="Stud. Mycol.">
        <title>101 Dothideomycetes genomes: a test case for predicting lifestyles and emergence of pathogens.</title>
        <authorList>
            <person name="Haridas S."/>
            <person name="Albert R."/>
            <person name="Binder M."/>
            <person name="Bloem J."/>
            <person name="Labutti K."/>
            <person name="Salamov A."/>
            <person name="Andreopoulos B."/>
            <person name="Baker S."/>
            <person name="Barry K."/>
            <person name="Bills G."/>
            <person name="Bluhm B."/>
            <person name="Cannon C."/>
            <person name="Castanera R."/>
            <person name="Culley D."/>
            <person name="Daum C."/>
            <person name="Ezra D."/>
            <person name="Gonzalez J."/>
            <person name="Henrissat B."/>
            <person name="Kuo A."/>
            <person name="Liang C."/>
            <person name="Lipzen A."/>
            <person name="Lutzoni F."/>
            <person name="Magnuson J."/>
            <person name="Mondo S."/>
            <person name="Nolan M."/>
            <person name="Ohm R."/>
            <person name="Pangilinan J."/>
            <person name="Park H.-J."/>
            <person name="Ramirez L."/>
            <person name="Alfaro M."/>
            <person name="Sun H."/>
            <person name="Tritt A."/>
            <person name="Yoshinaga Y."/>
            <person name="Zwiers L.-H."/>
            <person name="Turgeon B."/>
            <person name="Goodwin S."/>
            <person name="Spatafora J."/>
            <person name="Crous P."/>
            <person name="Grigoriev I."/>
        </authorList>
    </citation>
    <scope>NUCLEOTIDE SEQUENCE</scope>
    <source>
        <strain evidence="3">CBS 109.77</strain>
    </source>
</reference>
<feature type="compositionally biased region" description="Basic and acidic residues" evidence="1">
    <location>
        <begin position="169"/>
        <end position="183"/>
    </location>
</feature>
<dbReference type="OrthoDB" id="3353407at2759"/>
<dbReference type="InterPro" id="IPR021822">
    <property type="entry name" value="DUF3405"/>
</dbReference>
<evidence type="ECO:0000313" key="3">
    <source>
        <dbReference type="EMBL" id="KAF2796463.1"/>
    </source>
</evidence>
<sequence>MLGFRPLRVAKRKQPYKQVPFTDVEDVDYNEKYDSDDLEDYLSSATSSPNSSRTPSGVPLNPRRRSVGKPTVSAYSYKNPRAFTRYFGLAVGSTLVLFVLFLTKASWASIRSAELGLNKQPPPPPVWESFPFLKRYHGGIRTLTSRDKNVPEYPQKEDIDPEMPASAELQKDAPKEKRTEHDPIPPSDEFNPYPDYQSLGYVDEYGPVQTCYLDTNNSIAVPPLRVYNGVTQGLPDNVMGSYDLLGLRNDVCFERFGRLGPYGLGYSKKHGGTGAAIEGHTEGADAVWGGAGLERQIDYRSVKWGEALERCLDKNKDRFKPKPKGRNHFFQTMAMKGPEAEAADAKPAKPKKQTNSTVPAQPKAQHKNLLPRTAVLIRTWWNYNYDDEDIMFLRALIAELSIQSGGEYIVHFLIHVKDDNKQIWADDDVYAEVLKNSLPAEFEGMGTLWSERQMGLIYGGVDESMYRDLPVHGAYRSTYMPVTYFAHQHPEFDFFWHWEMDVRYTGHYYHLFSQVAQWADKQPRKGLWERNGRFYVPAVHGSWEDFTHMVRVQTEHGTNSKANQWSSHLPPNPHMPEPETQKPEKPIWGPELPLDYPDIEIDPAVKPPMTFAEDTKYEWGVGEPADLIVFNPLFDPDHTNWILNNDVTGYNTSRGYPPRRTAINTAGRLSRRLLETMHREQSIHRHTMFSEMWPASCSLHHGLKAVYVPHPVFIDRKWPVQYLAAIFNNGRNGASGGARLSVFSDERQHNFLGTTWYYHAGFAPNLWKRWLGYKVDNDGGEEEEVAGEGRMCLPAMLLHPVKQVDLVQERLDDTGGIVDR</sequence>
<gene>
    <name evidence="3" type="ORF">K505DRAFT_271306</name>
</gene>